<accession>A0A3P3XKL9</accession>
<dbReference type="AlphaFoldDB" id="A0A3P3XKL9"/>
<protein>
    <submittedName>
        <fullName evidence="1">Uncharacterized protein</fullName>
    </submittedName>
</protein>
<dbReference type="EMBL" id="FWDM01000030">
    <property type="protein sequence ID" value="SLM14863.1"/>
    <property type="molecule type" value="Genomic_DNA"/>
</dbReference>
<reference evidence="1" key="1">
    <citation type="submission" date="2017-02" db="EMBL/GenBank/DDBJ databases">
        <authorList>
            <person name="Regsiter A."/>
            <person name="William W."/>
        </authorList>
    </citation>
    <scope>NUCLEOTIDE SEQUENCE</scope>
    <source>
        <strain evidence="1">Bib</strain>
    </source>
</reference>
<evidence type="ECO:0000313" key="1">
    <source>
        <dbReference type="EMBL" id="SLM14863.1"/>
    </source>
</evidence>
<proteinExistence type="predicted"/>
<sequence length="466" mass="49240">METLKISRIHAPRRARAPRGRHVVMVLALLSVGIAGPAWAQASLSGEISAFSGVFFTDSGSFKAGDYFQPSVSLKLAPSYASGPLTMKGELTGSISLADTGYAASMKLGETYATVDVAEGLSFTAGSKIISWGTALVANPEGFINPVDSLSQLVSENRSDWLLPVPLASAKYIKGPFSFEAVALPFFRPSTIPAATSRWYPAQLAVLDAKNGSVIPASLPSFPGATFSVSTTPADPALNIETMQGAGRTSLALGAVDVGLSGWYGFTKTPAFDVTTTVGMPINVDITASYKRQGAVGMDMSATVLDSSVVWLESALYLPEYYIGTENSGLPVALEKNTLKSAFGMDRTFSIGSIGDLYCALEGNLSWILDYDSRLASAIKETGLGATLVTEYRSPSQDFTVRLVVMEPDFLSVDTTKQYLVRLSMKAKLADGYSLSAGATLFEGTSGTIGQYANNDFAYVAVTASF</sequence>
<gene>
    <name evidence="1" type="ORF">SPIROBIBN47_360033</name>
</gene>
<organism evidence="1">
    <name type="scientific">uncultured spirochete</name>
    <dbReference type="NCBI Taxonomy" id="156406"/>
    <lineage>
        <taxon>Bacteria</taxon>
        <taxon>Pseudomonadati</taxon>
        <taxon>Spirochaetota</taxon>
        <taxon>Spirochaetia</taxon>
        <taxon>Spirochaetales</taxon>
        <taxon>environmental samples</taxon>
    </lineage>
</organism>
<name>A0A3P3XKL9_9SPIR</name>